<dbReference type="PANTHER" id="PTHR43046:SF2">
    <property type="entry name" value="8-OXO-DGTP DIPHOSPHATASE-RELATED"/>
    <property type="match status" value="1"/>
</dbReference>
<dbReference type="AlphaFoldDB" id="A0A381YQB0"/>
<dbReference type="PROSITE" id="PS51462">
    <property type="entry name" value="NUDIX"/>
    <property type="match status" value="1"/>
</dbReference>
<dbReference type="PRINTS" id="PR00502">
    <property type="entry name" value="NUDIXFAMILY"/>
</dbReference>
<dbReference type="EMBL" id="UINC01018684">
    <property type="protein sequence ID" value="SVA78687.1"/>
    <property type="molecule type" value="Genomic_DNA"/>
</dbReference>
<proteinExistence type="predicted"/>
<dbReference type="InterPro" id="IPR000086">
    <property type="entry name" value="NUDIX_hydrolase_dom"/>
</dbReference>
<dbReference type="InterPro" id="IPR020084">
    <property type="entry name" value="NUDIX_hydrolase_CS"/>
</dbReference>
<dbReference type="SUPFAM" id="SSF55811">
    <property type="entry name" value="Nudix"/>
    <property type="match status" value="1"/>
</dbReference>
<dbReference type="PROSITE" id="PS00893">
    <property type="entry name" value="NUDIX_BOX"/>
    <property type="match status" value="1"/>
</dbReference>
<feature type="domain" description="Nudix hydrolase" evidence="3">
    <location>
        <begin position="9"/>
        <end position="141"/>
    </location>
</feature>
<accession>A0A381YQB0</accession>
<dbReference type="GO" id="GO:0016787">
    <property type="term" value="F:hydrolase activity"/>
    <property type="evidence" value="ECO:0007669"/>
    <property type="project" value="UniProtKB-KW"/>
</dbReference>
<evidence type="ECO:0000259" key="3">
    <source>
        <dbReference type="PROSITE" id="PS51462"/>
    </source>
</evidence>
<gene>
    <name evidence="4" type="ORF">METZ01_LOCUS131541</name>
</gene>
<evidence type="ECO:0000256" key="2">
    <source>
        <dbReference type="ARBA" id="ARBA00022801"/>
    </source>
</evidence>
<dbReference type="InterPro" id="IPR015797">
    <property type="entry name" value="NUDIX_hydrolase-like_dom_sf"/>
</dbReference>
<comment type="cofactor">
    <cofactor evidence="1">
        <name>Mg(2+)</name>
        <dbReference type="ChEBI" id="CHEBI:18420"/>
    </cofactor>
</comment>
<dbReference type="Pfam" id="PF00293">
    <property type="entry name" value="NUDIX"/>
    <property type="match status" value="1"/>
</dbReference>
<sequence>MPLIKGPDEIGVSASGIIYDRFGRVLLQKRTDIGWWGLPGGRLEIGENLTDCVEREVLEETNITVRAKALIKLYSDLTEYAAIQYPNGKLVQYVTALFLCEKISGYLIMSNESTDIGYYDPQNFPENTLLSTRLRVKDAREFSRSDKGYFDVIELEK</sequence>
<organism evidence="4">
    <name type="scientific">marine metagenome</name>
    <dbReference type="NCBI Taxonomy" id="408172"/>
    <lineage>
        <taxon>unclassified sequences</taxon>
        <taxon>metagenomes</taxon>
        <taxon>ecological metagenomes</taxon>
    </lineage>
</organism>
<reference evidence="4" key="1">
    <citation type="submission" date="2018-05" db="EMBL/GenBank/DDBJ databases">
        <authorList>
            <person name="Lanie J.A."/>
            <person name="Ng W.-L."/>
            <person name="Kazmierczak K.M."/>
            <person name="Andrzejewski T.M."/>
            <person name="Davidsen T.M."/>
            <person name="Wayne K.J."/>
            <person name="Tettelin H."/>
            <person name="Glass J.I."/>
            <person name="Rusch D."/>
            <person name="Podicherti R."/>
            <person name="Tsui H.-C.T."/>
            <person name="Winkler M.E."/>
        </authorList>
    </citation>
    <scope>NUCLEOTIDE SEQUENCE</scope>
</reference>
<dbReference type="Gene3D" id="3.90.79.10">
    <property type="entry name" value="Nucleoside Triphosphate Pyrophosphohydrolase"/>
    <property type="match status" value="1"/>
</dbReference>
<protein>
    <recommendedName>
        <fullName evidence="3">Nudix hydrolase domain-containing protein</fullName>
    </recommendedName>
</protein>
<dbReference type="InterPro" id="IPR020476">
    <property type="entry name" value="Nudix_hydrolase"/>
</dbReference>
<evidence type="ECO:0000313" key="4">
    <source>
        <dbReference type="EMBL" id="SVA78687.1"/>
    </source>
</evidence>
<dbReference type="PANTHER" id="PTHR43046">
    <property type="entry name" value="GDP-MANNOSE MANNOSYL HYDROLASE"/>
    <property type="match status" value="1"/>
</dbReference>
<keyword evidence="2" id="KW-0378">Hydrolase</keyword>
<evidence type="ECO:0000256" key="1">
    <source>
        <dbReference type="ARBA" id="ARBA00001946"/>
    </source>
</evidence>
<name>A0A381YQB0_9ZZZZ</name>